<dbReference type="GO" id="GO:0005886">
    <property type="term" value="C:plasma membrane"/>
    <property type="evidence" value="ECO:0007669"/>
    <property type="project" value="UniProtKB-SubCell"/>
</dbReference>
<dbReference type="Proteomes" id="UP000198284">
    <property type="component" value="Unassembled WGS sequence"/>
</dbReference>
<feature type="transmembrane region" description="Helical" evidence="7">
    <location>
        <begin position="146"/>
        <end position="167"/>
    </location>
</feature>
<feature type="transmembrane region" description="Helical" evidence="7">
    <location>
        <begin position="187"/>
        <end position="206"/>
    </location>
</feature>
<feature type="transmembrane region" description="Helical" evidence="7">
    <location>
        <begin position="244"/>
        <end position="265"/>
    </location>
</feature>
<protein>
    <submittedName>
        <fullName evidence="9">NitT/TauT family transport system permease protein</fullName>
    </submittedName>
</protein>
<evidence type="ECO:0000256" key="6">
    <source>
        <dbReference type="ARBA" id="ARBA00023136"/>
    </source>
</evidence>
<evidence type="ECO:0000256" key="4">
    <source>
        <dbReference type="ARBA" id="ARBA00022692"/>
    </source>
</evidence>
<evidence type="ECO:0000256" key="1">
    <source>
        <dbReference type="ARBA" id="ARBA00004651"/>
    </source>
</evidence>
<dbReference type="EMBL" id="FZOT01000016">
    <property type="protein sequence ID" value="SNT17873.1"/>
    <property type="molecule type" value="Genomic_DNA"/>
</dbReference>
<keyword evidence="6 7" id="KW-0472">Membrane</keyword>
<evidence type="ECO:0000313" key="10">
    <source>
        <dbReference type="Proteomes" id="UP000198284"/>
    </source>
</evidence>
<evidence type="ECO:0000256" key="2">
    <source>
        <dbReference type="ARBA" id="ARBA00022448"/>
    </source>
</evidence>
<dbReference type="GO" id="GO:0055085">
    <property type="term" value="P:transmembrane transport"/>
    <property type="evidence" value="ECO:0007669"/>
    <property type="project" value="InterPro"/>
</dbReference>
<evidence type="ECO:0000313" key="9">
    <source>
        <dbReference type="EMBL" id="SNT17873.1"/>
    </source>
</evidence>
<feature type="transmembrane region" description="Helical" evidence="7">
    <location>
        <begin position="119"/>
        <end position="140"/>
    </location>
</feature>
<dbReference type="AlphaFoldDB" id="A0A239KJT6"/>
<feature type="transmembrane region" description="Helical" evidence="7">
    <location>
        <begin position="31"/>
        <end position="54"/>
    </location>
</feature>
<dbReference type="InterPro" id="IPR035906">
    <property type="entry name" value="MetI-like_sf"/>
</dbReference>
<dbReference type="PROSITE" id="PS50928">
    <property type="entry name" value="ABC_TM1"/>
    <property type="match status" value="1"/>
</dbReference>
<proteinExistence type="inferred from homology"/>
<dbReference type="SUPFAM" id="SSF161098">
    <property type="entry name" value="MetI-like"/>
    <property type="match status" value="1"/>
</dbReference>
<evidence type="ECO:0000256" key="5">
    <source>
        <dbReference type="ARBA" id="ARBA00022989"/>
    </source>
</evidence>
<sequence length="274" mass="29396">MSAATGSTGTASPAAAPAWHRRGSRFSPARMVYGAAGIALFVALWKAAIAWNWVPPNTLPDPFLLPASALQEWTSGRMLPAIASSLLHYFWGLGMGTACGVAIGLAAATVRRFDMLQAYLARILRPIPPLAWVVFAIAWFKVSHAGAAFVIAIGVFWINYFATYSAVRNIDPRFYELARAFGHGRYAAQMLSVTLPAMAPGALAGMRAGLGQAWMTLIAAELLGVPGMGQEMNAAAGVGAYDAVVVYMLAISLLYSVTDVIYMLLEKKVLRWRP</sequence>
<dbReference type="InterPro" id="IPR000515">
    <property type="entry name" value="MetI-like"/>
</dbReference>
<feature type="transmembrane region" description="Helical" evidence="7">
    <location>
        <begin position="86"/>
        <end position="107"/>
    </location>
</feature>
<dbReference type="PANTHER" id="PTHR30151:SF0">
    <property type="entry name" value="ABC TRANSPORTER PERMEASE PROTEIN MJ0413-RELATED"/>
    <property type="match status" value="1"/>
</dbReference>
<dbReference type="Gene3D" id="1.10.3720.10">
    <property type="entry name" value="MetI-like"/>
    <property type="match status" value="1"/>
</dbReference>
<evidence type="ECO:0000256" key="3">
    <source>
        <dbReference type="ARBA" id="ARBA00022475"/>
    </source>
</evidence>
<evidence type="ECO:0000256" key="7">
    <source>
        <dbReference type="RuleBase" id="RU363032"/>
    </source>
</evidence>
<reference evidence="9 10" key="1">
    <citation type="submission" date="2017-06" db="EMBL/GenBank/DDBJ databases">
        <authorList>
            <person name="Kim H.J."/>
            <person name="Triplett B.A."/>
        </authorList>
    </citation>
    <scope>NUCLEOTIDE SEQUENCE [LARGE SCALE GENOMIC DNA]</scope>
    <source>
        <strain evidence="9 10">U15</strain>
    </source>
</reference>
<keyword evidence="4 7" id="KW-0812">Transmembrane</keyword>
<comment type="subcellular location">
    <subcellularLocation>
        <location evidence="1 7">Cell membrane</location>
        <topology evidence="1 7">Multi-pass membrane protein</topology>
    </subcellularLocation>
</comment>
<evidence type="ECO:0000259" key="8">
    <source>
        <dbReference type="PROSITE" id="PS50928"/>
    </source>
</evidence>
<comment type="similarity">
    <text evidence="7">Belongs to the binding-protein-dependent transport system permease family.</text>
</comment>
<keyword evidence="3" id="KW-1003">Cell membrane</keyword>
<dbReference type="PANTHER" id="PTHR30151">
    <property type="entry name" value="ALKANE SULFONATE ABC TRANSPORTER-RELATED, MEMBRANE SUBUNIT"/>
    <property type="match status" value="1"/>
</dbReference>
<keyword evidence="2 7" id="KW-0813">Transport</keyword>
<keyword evidence="10" id="KW-1185">Reference proteome</keyword>
<gene>
    <name evidence="9" type="ORF">SAMN06265795_1169</name>
</gene>
<feature type="domain" description="ABC transmembrane type-1" evidence="8">
    <location>
        <begin position="82"/>
        <end position="266"/>
    </location>
</feature>
<dbReference type="Pfam" id="PF00528">
    <property type="entry name" value="BPD_transp_1"/>
    <property type="match status" value="1"/>
</dbReference>
<organism evidence="9 10">
    <name type="scientific">Noviherbaspirillum humi</name>
    <dbReference type="NCBI Taxonomy" id="1688639"/>
    <lineage>
        <taxon>Bacteria</taxon>
        <taxon>Pseudomonadati</taxon>
        <taxon>Pseudomonadota</taxon>
        <taxon>Betaproteobacteria</taxon>
        <taxon>Burkholderiales</taxon>
        <taxon>Oxalobacteraceae</taxon>
        <taxon>Noviherbaspirillum</taxon>
    </lineage>
</organism>
<keyword evidence="5 7" id="KW-1133">Transmembrane helix</keyword>
<name>A0A239KJT6_9BURK</name>
<accession>A0A239KJT6</accession>